<evidence type="ECO:0000313" key="2">
    <source>
        <dbReference type="Proteomes" id="UP000282985"/>
    </source>
</evidence>
<dbReference type="SUPFAM" id="SSF56059">
    <property type="entry name" value="Glutathione synthetase ATP-binding domain-like"/>
    <property type="match status" value="1"/>
</dbReference>
<proteinExistence type="predicted"/>
<accession>A0A434AWQ7</accession>
<dbReference type="NCBIfam" id="TIGR04192">
    <property type="entry name" value="GRASP_w_spasm"/>
    <property type="match status" value="1"/>
</dbReference>
<keyword evidence="2" id="KW-1185">Reference proteome</keyword>
<dbReference type="InterPro" id="IPR026455">
    <property type="entry name" value="GRASP_w_spasm"/>
</dbReference>
<dbReference type="RefSeq" id="WP_127343248.1">
    <property type="nucleotide sequence ID" value="NZ_RJJX01000006.1"/>
</dbReference>
<comment type="caution">
    <text evidence="1">The sequence shown here is derived from an EMBL/GenBank/DDBJ whole genome shotgun (WGS) entry which is preliminary data.</text>
</comment>
<dbReference type="Gene3D" id="3.30.470.20">
    <property type="entry name" value="ATP-grasp fold, B domain"/>
    <property type="match status" value="1"/>
</dbReference>
<reference evidence="1 2" key="1">
    <citation type="submission" date="2018-11" db="EMBL/GenBank/DDBJ databases">
        <title>Parancylomarina longa gen. nov., sp. nov., isolated from sediments of southern Okinawa.</title>
        <authorList>
            <person name="Fu T."/>
        </authorList>
    </citation>
    <scope>NUCLEOTIDE SEQUENCE [LARGE SCALE GENOMIC DNA]</scope>
    <source>
        <strain evidence="1 2">T3-2 S1-C</strain>
    </source>
</reference>
<evidence type="ECO:0000313" key="1">
    <source>
        <dbReference type="EMBL" id="RUT78847.1"/>
    </source>
</evidence>
<gene>
    <name evidence="1" type="primary">gwsG</name>
    <name evidence="1" type="ORF">DLK05_06870</name>
</gene>
<dbReference type="GO" id="GO:0018169">
    <property type="term" value="F:ribosomal S6-glutamic acid ligase activity"/>
    <property type="evidence" value="ECO:0007669"/>
    <property type="project" value="TreeGrafter"/>
</dbReference>
<sequence>MLLVLSQSNDLTTDKVLEWFLYYNYNNVLRINEKDFINIKEIHINNYNEVDFTLFIKNKRISLSQVNFFWYRRGHLHKKIKLANFSDNETQIQLKLFLDAEWSICRDFILNRLHDKNSLGNCFKTKVNKLENLERAKKSGLKIPNSIVSENYRMINKFLSCQACITKPISEVVNVMEFNRYIDLSTKEVRIEKKPLSNGLIFPSLLQNNIDKWIELRVFVVYDQIYAMAMFSQNNKKTKSDYRNYDNEKMNRGVPFILPEKIGNKLFQFMRESGLDTGSFDFIVTNQREYIFLEVNPAGNIEMLSESCNYYVEKKIAEIILKDTEHGQFIKEDYK</sequence>
<dbReference type="PANTHER" id="PTHR21621:SF0">
    <property type="entry name" value="BETA-CITRYLGLUTAMATE SYNTHASE B-RELATED"/>
    <property type="match status" value="1"/>
</dbReference>
<protein>
    <submittedName>
        <fullName evidence="1">Grasp-with-spasm system ATP-grasp peptide maturase</fullName>
    </submittedName>
</protein>
<name>A0A434AWQ7_9BACT</name>
<dbReference type="EMBL" id="RJJX01000006">
    <property type="protein sequence ID" value="RUT78847.1"/>
    <property type="molecule type" value="Genomic_DNA"/>
</dbReference>
<dbReference type="Proteomes" id="UP000282985">
    <property type="component" value="Unassembled WGS sequence"/>
</dbReference>
<organism evidence="1 2">
    <name type="scientific">Ancylomarina longa</name>
    <dbReference type="NCBI Taxonomy" id="2487017"/>
    <lineage>
        <taxon>Bacteria</taxon>
        <taxon>Pseudomonadati</taxon>
        <taxon>Bacteroidota</taxon>
        <taxon>Bacteroidia</taxon>
        <taxon>Marinilabiliales</taxon>
        <taxon>Marinifilaceae</taxon>
        <taxon>Ancylomarina</taxon>
    </lineage>
</organism>
<dbReference type="GO" id="GO:0009432">
    <property type="term" value="P:SOS response"/>
    <property type="evidence" value="ECO:0007669"/>
    <property type="project" value="TreeGrafter"/>
</dbReference>
<dbReference type="AlphaFoldDB" id="A0A434AWQ7"/>
<dbReference type="PANTHER" id="PTHR21621">
    <property type="entry name" value="RIBOSOMAL PROTEIN S6 MODIFICATION PROTEIN"/>
    <property type="match status" value="1"/>
</dbReference>
<dbReference type="OrthoDB" id="583309at2"/>
<dbReference type="GO" id="GO:0005737">
    <property type="term" value="C:cytoplasm"/>
    <property type="evidence" value="ECO:0007669"/>
    <property type="project" value="TreeGrafter"/>
</dbReference>